<dbReference type="GO" id="GO:0005524">
    <property type="term" value="F:ATP binding"/>
    <property type="evidence" value="ECO:0007669"/>
    <property type="project" value="InterPro"/>
</dbReference>
<dbReference type="PANTHER" id="PTHR34301:SF8">
    <property type="entry name" value="ATPASE DOMAIN-CONTAINING PROTEIN"/>
    <property type="match status" value="1"/>
</dbReference>
<evidence type="ECO:0000259" key="1">
    <source>
        <dbReference type="Pfam" id="PF01637"/>
    </source>
</evidence>
<organism evidence="2 3">
    <name type="scientific">Nitrososphaera viennensis EN76</name>
    <dbReference type="NCBI Taxonomy" id="926571"/>
    <lineage>
        <taxon>Archaea</taxon>
        <taxon>Nitrososphaerota</taxon>
        <taxon>Nitrososphaeria</taxon>
        <taxon>Nitrososphaerales</taxon>
        <taxon>Nitrososphaeraceae</taxon>
        <taxon>Nitrososphaera</taxon>
    </lineage>
</organism>
<protein>
    <submittedName>
        <fullName evidence="2">Putative AAA+ family ATPase</fullName>
    </submittedName>
</protein>
<dbReference type="PANTHER" id="PTHR34301">
    <property type="entry name" value="DNA-BINDING PROTEIN-RELATED"/>
    <property type="match status" value="1"/>
</dbReference>
<dbReference type="InterPro" id="IPR011579">
    <property type="entry name" value="ATPase_dom"/>
</dbReference>
<dbReference type="AlphaFoldDB" id="A0A060HUU7"/>
<keyword evidence="3" id="KW-1185">Reference proteome</keyword>
<evidence type="ECO:0000313" key="3">
    <source>
        <dbReference type="Proteomes" id="UP000027093"/>
    </source>
</evidence>
<sequence length="407" mass="46487">MSINIYVSLHICSMTYHMMIGKPPEDVIDRESEVGRILKAMTDKKANANFALIGHRRIGKSTILHKVKRELEKGNHAAGCCIPVYVDLGEYRYSPVELAEVLTEKLTRAYAKGLPKASQLLSKITSSLGQLAEIRRLRARFLAKLDSTGQPAIEIDPYIKDRDSKYDRALDNFFEYANRISEASKRRVVIMIDEFQHVTEYVKYDGLENILDFLRAVLERRKNVSFIVSGSRIHYLRNILGEGGSPLFGHFAIIEVKPLAKEYAVDLFLKSNPRATAQDCEDAYALVDGHPFYLVMLAEAQTEGESVKETYRRILTSTTGALYLYVNYIVTEDLPNYKSTNYRRVLESLASGEKTISELAKDADIRLTHLPRLLTKLIEYDLVYKEGGRYFIADRVVRDYFKMRSQP</sequence>
<dbReference type="InterPro" id="IPR027417">
    <property type="entry name" value="P-loop_NTPase"/>
</dbReference>
<dbReference type="InterPro" id="IPR036390">
    <property type="entry name" value="WH_DNA-bd_sf"/>
</dbReference>
<dbReference type="Gene3D" id="1.10.10.10">
    <property type="entry name" value="Winged helix-like DNA-binding domain superfamily/Winged helix DNA-binding domain"/>
    <property type="match status" value="1"/>
</dbReference>
<dbReference type="InterPro" id="IPR036388">
    <property type="entry name" value="WH-like_DNA-bd_sf"/>
</dbReference>
<dbReference type="Gene3D" id="3.40.50.300">
    <property type="entry name" value="P-loop containing nucleotide triphosphate hydrolases"/>
    <property type="match status" value="1"/>
</dbReference>
<accession>A0A060HUU7</accession>
<reference evidence="2 3" key="1">
    <citation type="journal article" date="2014" name="Int. J. Syst. Evol. Microbiol.">
        <title>Nitrososphaera viennensis gen. nov., sp. nov., an aerobic and mesophilic, ammonia-oxidizing archaeon from soil and a member of the archaeal phylum Thaumarchaeota.</title>
        <authorList>
            <person name="Stieglmeier M."/>
            <person name="Klingl A."/>
            <person name="Alves R.J."/>
            <person name="Rittmann S.K."/>
            <person name="Melcher M."/>
            <person name="Leisch N."/>
            <person name="Schleper C."/>
        </authorList>
    </citation>
    <scope>NUCLEOTIDE SEQUENCE [LARGE SCALE GENOMIC DNA]</scope>
    <source>
        <strain evidence="2">EN76</strain>
    </source>
</reference>
<gene>
    <name evidence="2" type="ORF">NVIE_025720</name>
</gene>
<dbReference type="STRING" id="926571.NVIE_025720"/>
<dbReference type="SUPFAM" id="SSF52540">
    <property type="entry name" value="P-loop containing nucleoside triphosphate hydrolases"/>
    <property type="match status" value="1"/>
</dbReference>
<name>A0A060HUU7_9ARCH</name>
<proteinExistence type="predicted"/>
<evidence type="ECO:0000313" key="2">
    <source>
        <dbReference type="EMBL" id="AIC16842.1"/>
    </source>
</evidence>
<dbReference type="KEGG" id="nvn:NVIE_025720"/>
<dbReference type="HOGENOM" id="CLU_675470_0_0_2"/>
<dbReference type="EMBL" id="CP007536">
    <property type="protein sequence ID" value="AIC16842.1"/>
    <property type="molecule type" value="Genomic_DNA"/>
</dbReference>
<dbReference type="Pfam" id="PF01637">
    <property type="entry name" value="ATPase_2"/>
    <property type="match status" value="1"/>
</dbReference>
<dbReference type="Proteomes" id="UP000027093">
    <property type="component" value="Chromosome"/>
</dbReference>
<feature type="domain" description="ATPase" evidence="1">
    <location>
        <begin position="28"/>
        <end position="297"/>
    </location>
</feature>
<dbReference type="SUPFAM" id="SSF46785">
    <property type="entry name" value="Winged helix' DNA-binding domain"/>
    <property type="match status" value="1"/>
</dbReference>